<gene>
    <name evidence="2" type="ORF">BDZ85DRAFT_11771</name>
</gene>
<organism evidence="2 3">
    <name type="scientific">Elsinoe ampelina</name>
    <dbReference type="NCBI Taxonomy" id="302913"/>
    <lineage>
        <taxon>Eukaryota</taxon>
        <taxon>Fungi</taxon>
        <taxon>Dikarya</taxon>
        <taxon>Ascomycota</taxon>
        <taxon>Pezizomycotina</taxon>
        <taxon>Dothideomycetes</taxon>
        <taxon>Dothideomycetidae</taxon>
        <taxon>Myriangiales</taxon>
        <taxon>Elsinoaceae</taxon>
        <taxon>Elsinoe</taxon>
    </lineage>
</organism>
<evidence type="ECO:0000256" key="1">
    <source>
        <dbReference type="SAM" id="MobiDB-lite"/>
    </source>
</evidence>
<reference evidence="3" key="1">
    <citation type="journal article" date="2020" name="Stud. Mycol.">
        <title>101 Dothideomycetes genomes: A test case for predicting lifestyles and emergence of pathogens.</title>
        <authorList>
            <person name="Haridas S."/>
            <person name="Albert R."/>
            <person name="Binder M."/>
            <person name="Bloem J."/>
            <person name="LaButti K."/>
            <person name="Salamov A."/>
            <person name="Andreopoulos B."/>
            <person name="Baker S."/>
            <person name="Barry K."/>
            <person name="Bills G."/>
            <person name="Bluhm B."/>
            <person name="Cannon C."/>
            <person name="Castanera R."/>
            <person name="Culley D."/>
            <person name="Daum C."/>
            <person name="Ezra D."/>
            <person name="Gonzalez J."/>
            <person name="Henrissat B."/>
            <person name="Kuo A."/>
            <person name="Liang C."/>
            <person name="Lipzen A."/>
            <person name="Lutzoni F."/>
            <person name="Magnuson J."/>
            <person name="Mondo S."/>
            <person name="Nolan M."/>
            <person name="Ohm R."/>
            <person name="Pangilinan J."/>
            <person name="Park H.-J."/>
            <person name="Ramirez L."/>
            <person name="Alfaro M."/>
            <person name="Sun H."/>
            <person name="Tritt A."/>
            <person name="Yoshinaga Y."/>
            <person name="Zwiers L.-H."/>
            <person name="Turgeon B."/>
            <person name="Goodwin S."/>
            <person name="Spatafora J."/>
            <person name="Crous P."/>
            <person name="Grigoriev I."/>
        </authorList>
    </citation>
    <scope>NUCLEOTIDE SEQUENCE [LARGE SCALE GENOMIC DNA]</scope>
    <source>
        <strain evidence="3">CECT 20119</strain>
    </source>
</reference>
<accession>A0A6A6GQW8</accession>
<name>A0A6A6GQW8_9PEZI</name>
<evidence type="ECO:0000313" key="2">
    <source>
        <dbReference type="EMBL" id="KAF2228087.1"/>
    </source>
</evidence>
<dbReference type="Proteomes" id="UP000799538">
    <property type="component" value="Unassembled WGS sequence"/>
</dbReference>
<proteinExistence type="predicted"/>
<sequence>MRVASEYSRKRSDATLHSLRVVPRLPRRLVHFQDGQYHQHFCFIIVRGRSPESPVPHGSTTTIYTPSTRQTPSSGAGVVQMALSPTASSLRDRENNSLSEAWSNVEAWALHKAAPKDARRMNKEQ</sequence>
<feature type="compositionally biased region" description="Polar residues" evidence="1">
    <location>
        <begin position="58"/>
        <end position="74"/>
    </location>
</feature>
<dbReference type="AlphaFoldDB" id="A0A6A6GQW8"/>
<keyword evidence="3" id="KW-1185">Reference proteome</keyword>
<feature type="region of interest" description="Disordered" evidence="1">
    <location>
        <begin position="52"/>
        <end position="76"/>
    </location>
</feature>
<protein>
    <submittedName>
        <fullName evidence="2">Uncharacterized protein</fullName>
    </submittedName>
</protein>
<evidence type="ECO:0000313" key="3">
    <source>
        <dbReference type="Proteomes" id="UP000799538"/>
    </source>
</evidence>
<dbReference type="EMBL" id="ML992501">
    <property type="protein sequence ID" value="KAF2228087.1"/>
    <property type="molecule type" value="Genomic_DNA"/>
</dbReference>